<feature type="region of interest" description="Disordered" evidence="1">
    <location>
        <begin position="1"/>
        <end position="21"/>
    </location>
</feature>
<keyword evidence="2" id="KW-0812">Transmembrane</keyword>
<dbReference type="AlphaFoldDB" id="A0AAU7CKS4"/>
<keyword evidence="2" id="KW-1133">Transmembrane helix</keyword>
<evidence type="ECO:0000256" key="2">
    <source>
        <dbReference type="SAM" id="Phobius"/>
    </source>
</evidence>
<dbReference type="RefSeq" id="WP_406698445.1">
    <property type="nucleotide sequence ID" value="NZ_CP155447.1"/>
</dbReference>
<sequence>MSYRNGLSQGARSDTAQPRTEPADGDVLVIEADAYDMRDVNDPCEYAVRGLGSIFQVLAGVTVILGLVIVAQMFGGVGNYVVVVWLEGIARQIFSGPQDTETRRLIVIVGLPVLLTVLGAWTFWGVGRGLRRYAPVARWLALAFLVPPSIPPLVLFVLAVQGRAYWIAAVALTIHLIPVSFGLLLAAPGTDRLFNPESRSYSRSHVRSSPRRRWVLSPGVFLAVKLAVILLSLMIVLSGLCLMS</sequence>
<name>A0AAU7CKS4_9BACT</name>
<evidence type="ECO:0008006" key="4">
    <source>
        <dbReference type="Google" id="ProtNLM"/>
    </source>
</evidence>
<feature type="transmembrane region" description="Helical" evidence="2">
    <location>
        <begin position="165"/>
        <end position="187"/>
    </location>
</feature>
<dbReference type="EMBL" id="CP155447">
    <property type="protein sequence ID" value="XBH05608.1"/>
    <property type="molecule type" value="Genomic_DNA"/>
</dbReference>
<protein>
    <recommendedName>
        <fullName evidence="4">Yip1 domain-containing protein</fullName>
    </recommendedName>
</protein>
<gene>
    <name evidence="3" type="ORF">V5E97_06190</name>
</gene>
<feature type="transmembrane region" description="Helical" evidence="2">
    <location>
        <begin position="136"/>
        <end position="158"/>
    </location>
</feature>
<keyword evidence="2" id="KW-0472">Membrane</keyword>
<feature type="transmembrane region" description="Helical" evidence="2">
    <location>
        <begin position="220"/>
        <end position="243"/>
    </location>
</feature>
<reference evidence="3" key="1">
    <citation type="submission" date="2024-05" db="EMBL/GenBank/DDBJ databases">
        <title>Planctomycetes of the genus Singulisphaera possess chitinolytic capabilities.</title>
        <authorList>
            <person name="Ivanova A."/>
        </authorList>
    </citation>
    <scope>NUCLEOTIDE SEQUENCE</scope>
    <source>
        <strain evidence="3">Ch08T</strain>
    </source>
</reference>
<accession>A0AAU7CKS4</accession>
<evidence type="ECO:0000313" key="3">
    <source>
        <dbReference type="EMBL" id="XBH05608.1"/>
    </source>
</evidence>
<feature type="compositionally biased region" description="Polar residues" evidence="1">
    <location>
        <begin position="1"/>
        <end position="18"/>
    </location>
</feature>
<proteinExistence type="predicted"/>
<evidence type="ECO:0000256" key="1">
    <source>
        <dbReference type="SAM" id="MobiDB-lite"/>
    </source>
</evidence>
<feature type="transmembrane region" description="Helical" evidence="2">
    <location>
        <begin position="105"/>
        <end position="124"/>
    </location>
</feature>
<organism evidence="3">
    <name type="scientific">Singulisphaera sp. Ch08</name>
    <dbReference type="NCBI Taxonomy" id="3120278"/>
    <lineage>
        <taxon>Bacteria</taxon>
        <taxon>Pseudomonadati</taxon>
        <taxon>Planctomycetota</taxon>
        <taxon>Planctomycetia</taxon>
        <taxon>Isosphaerales</taxon>
        <taxon>Isosphaeraceae</taxon>
        <taxon>Singulisphaera</taxon>
    </lineage>
</organism>
<feature type="transmembrane region" description="Helical" evidence="2">
    <location>
        <begin position="57"/>
        <end position="85"/>
    </location>
</feature>